<evidence type="ECO:0000256" key="1">
    <source>
        <dbReference type="ARBA" id="ARBA00023125"/>
    </source>
</evidence>
<feature type="domain" description="HTH merR-type" evidence="3">
    <location>
        <begin position="1"/>
        <end position="71"/>
    </location>
</feature>
<dbReference type="InterPro" id="IPR010499">
    <property type="entry name" value="AraC_E-bd"/>
</dbReference>
<dbReference type="GO" id="GO:0003700">
    <property type="term" value="F:DNA-binding transcription factor activity"/>
    <property type="evidence" value="ECO:0007669"/>
    <property type="project" value="InterPro"/>
</dbReference>
<evidence type="ECO:0000313" key="5">
    <source>
        <dbReference type="Proteomes" id="UP000198948"/>
    </source>
</evidence>
<evidence type="ECO:0000259" key="3">
    <source>
        <dbReference type="PROSITE" id="PS50937"/>
    </source>
</evidence>
<dbReference type="SUPFAM" id="SSF55136">
    <property type="entry name" value="Probable bacterial effector-binding domain"/>
    <property type="match status" value="1"/>
</dbReference>
<dbReference type="InterPro" id="IPR047057">
    <property type="entry name" value="MerR_fam"/>
</dbReference>
<dbReference type="RefSeq" id="WP_092652155.1">
    <property type="nucleotide sequence ID" value="NZ_FOHA01000009.1"/>
</dbReference>
<dbReference type="STRING" id="142588.SAMN04488559_10910"/>
<dbReference type="Gene3D" id="1.10.1660.10">
    <property type="match status" value="1"/>
</dbReference>
<dbReference type="CDD" id="cd01107">
    <property type="entry name" value="HTH_BmrR"/>
    <property type="match status" value="1"/>
</dbReference>
<dbReference type="PROSITE" id="PS50937">
    <property type="entry name" value="HTH_MERR_2"/>
    <property type="match status" value="1"/>
</dbReference>
<gene>
    <name evidence="4" type="ORF">SAMN04488559_10910</name>
</gene>
<reference evidence="4 5" key="1">
    <citation type="submission" date="2016-10" db="EMBL/GenBank/DDBJ databases">
        <authorList>
            <person name="de Groot N.N."/>
        </authorList>
    </citation>
    <scope>NUCLEOTIDE SEQUENCE [LARGE SCALE GENOMIC DNA]</scope>
    <source>
        <strain evidence="4 5">DSM 13760</strain>
    </source>
</reference>
<evidence type="ECO:0000256" key="2">
    <source>
        <dbReference type="SAM" id="Coils"/>
    </source>
</evidence>
<dbReference type="SUPFAM" id="SSF46955">
    <property type="entry name" value="Putative DNA-binding domain"/>
    <property type="match status" value="1"/>
</dbReference>
<dbReference type="InterPro" id="IPR009061">
    <property type="entry name" value="DNA-bd_dom_put_sf"/>
</dbReference>
<feature type="coiled-coil region" evidence="2">
    <location>
        <begin position="86"/>
        <end position="113"/>
    </location>
</feature>
<dbReference type="EMBL" id="FOHA01000009">
    <property type="protein sequence ID" value="SER87985.1"/>
    <property type="molecule type" value="Genomic_DNA"/>
</dbReference>
<dbReference type="SMART" id="SM00871">
    <property type="entry name" value="AraC_E_bind"/>
    <property type="match status" value="1"/>
</dbReference>
<evidence type="ECO:0000313" key="4">
    <source>
        <dbReference type="EMBL" id="SER87985.1"/>
    </source>
</evidence>
<keyword evidence="2" id="KW-0175">Coiled coil</keyword>
<dbReference type="PANTHER" id="PTHR30204">
    <property type="entry name" value="REDOX-CYCLING DRUG-SENSING TRANSCRIPTIONAL ACTIVATOR SOXR"/>
    <property type="match status" value="1"/>
</dbReference>
<dbReference type="Pfam" id="PF06445">
    <property type="entry name" value="GyrI-like"/>
    <property type="match status" value="1"/>
</dbReference>
<dbReference type="Proteomes" id="UP000198948">
    <property type="component" value="Unassembled WGS sequence"/>
</dbReference>
<keyword evidence="5" id="KW-1185">Reference proteome</keyword>
<name>A0A1H9ST17_9LACT</name>
<dbReference type="InterPro" id="IPR011256">
    <property type="entry name" value="Reg_factor_effector_dom_sf"/>
</dbReference>
<dbReference type="Pfam" id="PF13411">
    <property type="entry name" value="MerR_1"/>
    <property type="match status" value="1"/>
</dbReference>
<keyword evidence="1 4" id="KW-0238">DNA-binding</keyword>
<proteinExistence type="predicted"/>
<sequence length="273" mass="31480">MFKIGDFSKLASISVRMLRHYNKIELLIPEVVDADSGYRYYSAQQLQTINQIKTLRDMGFSLGIIKEIIETNADVDILKKYFAQREAELKAELTALNQQNNMLESALKQLKENTFKMNYHVQLKELPARKVISVRQQIPNFESEGKLWTILAAEATKQQVKFSSNPYTMAIFHDQEYQETEIDVEIQMAIEGQFKEEAQVKCFEAPVVKVASVMMNGSYEQVTAITETVAQWIEENDYQLDGPMFNIYHVSPGEEIDSDQWVTEVCFPVNCFE</sequence>
<dbReference type="InterPro" id="IPR029442">
    <property type="entry name" value="GyrI-like"/>
</dbReference>
<dbReference type="InterPro" id="IPR000551">
    <property type="entry name" value="MerR-type_HTH_dom"/>
</dbReference>
<dbReference type="OrthoDB" id="9773308at2"/>
<protein>
    <submittedName>
        <fullName evidence="4">DNA-binding transcriptional regulator, MerR family</fullName>
    </submittedName>
</protein>
<organism evidence="4 5">
    <name type="scientific">Isobaculum melis</name>
    <dbReference type="NCBI Taxonomy" id="142588"/>
    <lineage>
        <taxon>Bacteria</taxon>
        <taxon>Bacillati</taxon>
        <taxon>Bacillota</taxon>
        <taxon>Bacilli</taxon>
        <taxon>Lactobacillales</taxon>
        <taxon>Carnobacteriaceae</taxon>
        <taxon>Isobaculum</taxon>
    </lineage>
</organism>
<dbReference type="SMART" id="SM00422">
    <property type="entry name" value="HTH_MERR"/>
    <property type="match status" value="1"/>
</dbReference>
<dbReference type="Gene3D" id="3.20.80.10">
    <property type="entry name" value="Regulatory factor, effector binding domain"/>
    <property type="match status" value="1"/>
</dbReference>
<dbReference type="PANTHER" id="PTHR30204:SF97">
    <property type="entry name" value="MERR FAMILY REGULATORY PROTEIN"/>
    <property type="match status" value="1"/>
</dbReference>
<dbReference type="GO" id="GO:0003677">
    <property type="term" value="F:DNA binding"/>
    <property type="evidence" value="ECO:0007669"/>
    <property type="project" value="UniProtKB-KW"/>
</dbReference>
<dbReference type="AlphaFoldDB" id="A0A1H9ST17"/>
<accession>A0A1H9ST17</accession>